<proteinExistence type="predicted"/>
<keyword evidence="3" id="KW-1185">Reference proteome</keyword>
<gene>
    <name evidence="2" type="ORF">A2U01_0000863</name>
</gene>
<feature type="region of interest" description="Disordered" evidence="1">
    <location>
        <begin position="70"/>
        <end position="104"/>
    </location>
</feature>
<organism evidence="2 3">
    <name type="scientific">Trifolium medium</name>
    <dbReference type="NCBI Taxonomy" id="97028"/>
    <lineage>
        <taxon>Eukaryota</taxon>
        <taxon>Viridiplantae</taxon>
        <taxon>Streptophyta</taxon>
        <taxon>Embryophyta</taxon>
        <taxon>Tracheophyta</taxon>
        <taxon>Spermatophyta</taxon>
        <taxon>Magnoliopsida</taxon>
        <taxon>eudicotyledons</taxon>
        <taxon>Gunneridae</taxon>
        <taxon>Pentapetalae</taxon>
        <taxon>rosids</taxon>
        <taxon>fabids</taxon>
        <taxon>Fabales</taxon>
        <taxon>Fabaceae</taxon>
        <taxon>Papilionoideae</taxon>
        <taxon>50 kb inversion clade</taxon>
        <taxon>NPAAA clade</taxon>
        <taxon>Hologalegina</taxon>
        <taxon>IRL clade</taxon>
        <taxon>Trifolieae</taxon>
        <taxon>Trifolium</taxon>
    </lineage>
</organism>
<evidence type="ECO:0000256" key="1">
    <source>
        <dbReference type="SAM" id="MobiDB-lite"/>
    </source>
</evidence>
<comment type="caution">
    <text evidence="2">The sequence shown here is derived from an EMBL/GenBank/DDBJ whole genome shotgun (WGS) entry which is preliminary data.</text>
</comment>
<dbReference type="AlphaFoldDB" id="A0A392LYP5"/>
<accession>A0A392LYP5</accession>
<feature type="compositionally biased region" description="Polar residues" evidence="1">
    <location>
        <begin position="80"/>
        <end position="89"/>
    </location>
</feature>
<name>A0A392LYP5_9FABA</name>
<evidence type="ECO:0000313" key="3">
    <source>
        <dbReference type="Proteomes" id="UP000265520"/>
    </source>
</evidence>
<evidence type="ECO:0000313" key="2">
    <source>
        <dbReference type="EMBL" id="MCH80101.1"/>
    </source>
</evidence>
<protein>
    <submittedName>
        <fullName evidence="2">Uncharacterized protein</fullName>
    </submittedName>
</protein>
<dbReference type="EMBL" id="LXQA010000689">
    <property type="protein sequence ID" value="MCH80101.1"/>
    <property type="molecule type" value="Genomic_DNA"/>
</dbReference>
<reference evidence="2 3" key="1">
    <citation type="journal article" date="2018" name="Front. Plant Sci.">
        <title>Red Clover (Trifolium pratense) and Zigzag Clover (T. medium) - A Picture of Genomic Similarities and Differences.</title>
        <authorList>
            <person name="Dluhosova J."/>
            <person name="Istvanek J."/>
            <person name="Nedelnik J."/>
            <person name="Repkova J."/>
        </authorList>
    </citation>
    <scope>NUCLEOTIDE SEQUENCE [LARGE SCALE GENOMIC DNA]</scope>
    <source>
        <strain evidence="3">cv. 10/8</strain>
        <tissue evidence="2">Leaf</tissue>
    </source>
</reference>
<sequence length="104" mass="11766">MSGAPGLPFAGLHLFPTEMTSRINLDIYFYTEYTLENVPDLEANEAWLAEYLNDAEMQLNRKVAGQDLRHKLQKKGLQPATRSGKSTAPNIRDLRERLSGTMNQ</sequence>
<dbReference type="Proteomes" id="UP000265520">
    <property type="component" value="Unassembled WGS sequence"/>
</dbReference>